<dbReference type="Pfam" id="PF06050">
    <property type="entry name" value="HGD-D"/>
    <property type="match status" value="1"/>
</dbReference>
<comment type="similarity">
    <text evidence="1">Belongs to the FldB/FldC dehydratase alpha/beta subunit family.</text>
</comment>
<evidence type="ECO:0000313" key="2">
    <source>
        <dbReference type="EMBL" id="VFU11752.1"/>
    </source>
</evidence>
<evidence type="ECO:0000256" key="1">
    <source>
        <dbReference type="ARBA" id="ARBA00005806"/>
    </source>
</evidence>
<sequence>MKRETREYHYDWNIWSIIENASRTGDGTRKEYDTLLKLIPHFRDSLDAVIRWGEPGTLLLKLLAQCLNAVLTAHEQGKKVALTTFCFAPPILHAFDVVPLVLEPMTVLGTFILQRGTGEYLDYCCEVGFTETSCSSQRGALGAYLAGLGVRPDFIICDSPGICDTNANSYAFASAYLDIPFYQLNYPPFLTGERASAYHRQDFRGLISFLEEQTGHTLDMDRLRQITAEIRRQSELITEINELQRIVPSPVPGIFNLFLYSGNFLMGGTPGFTDLLESMLKYIRGRAAQGLAGTRSGKERARGFFSYIDHYTTDLRFWTFLENRDISHLGCILSTFWQEDAPYSMEHPDAVYRVEDGDLDAMIDSLAMQVSRMPMIKSIRGPYDAPHMWLDDTLTMTRLLRADFVAYFGTIGCRNTWGMVKPYARDLERAGIPALILYADAFDDRVQSWDAVIDKMQEFLSLRKIGTGRPARRPWR</sequence>
<dbReference type="EMBL" id="CAADRM010000018">
    <property type="protein sequence ID" value="VFU11752.1"/>
    <property type="molecule type" value="Genomic_DNA"/>
</dbReference>
<proteinExistence type="inferred from homology"/>
<dbReference type="Gene3D" id="3.40.50.11890">
    <property type="match status" value="1"/>
</dbReference>
<dbReference type="PANTHER" id="PTHR30548:SF2">
    <property type="entry name" value="2-HYDROXYACYL-COA DEHYDRATASE,D-COMPONENT"/>
    <property type="match status" value="1"/>
</dbReference>
<accession>A0A485LVK9</accession>
<dbReference type="PANTHER" id="PTHR30548">
    <property type="entry name" value="2-HYDROXYGLUTARYL-COA DEHYDRATASE, D-COMPONENT-RELATED"/>
    <property type="match status" value="1"/>
</dbReference>
<name>A0A485LVK9_9ZZZZ</name>
<reference evidence="2" key="1">
    <citation type="submission" date="2019-03" db="EMBL/GenBank/DDBJ databases">
        <authorList>
            <person name="Hao L."/>
        </authorList>
    </citation>
    <scope>NUCLEOTIDE SEQUENCE</scope>
</reference>
<gene>
    <name evidence="2" type="ORF">SCFA_1140009</name>
</gene>
<dbReference type="InterPro" id="IPR010327">
    <property type="entry name" value="FldB/FldC_alpha/beta"/>
</dbReference>
<dbReference type="AlphaFoldDB" id="A0A485LVK9"/>
<organism evidence="2">
    <name type="scientific">anaerobic digester metagenome</name>
    <dbReference type="NCBI Taxonomy" id="1263854"/>
    <lineage>
        <taxon>unclassified sequences</taxon>
        <taxon>metagenomes</taxon>
        <taxon>ecological metagenomes</taxon>
    </lineage>
</organism>
<protein>
    <submittedName>
        <fullName evidence="2">2-hydroxyglutaryl-CoA dehydratase, D-component</fullName>
    </submittedName>
</protein>